<evidence type="ECO:0000313" key="3">
    <source>
        <dbReference type="EMBL" id="KAJ8747194.1"/>
    </source>
</evidence>
<feature type="compositionally biased region" description="Polar residues" evidence="1">
    <location>
        <begin position="131"/>
        <end position="141"/>
    </location>
</feature>
<comment type="caution">
    <text evidence="3">The sequence shown here is derived from an EMBL/GenBank/DDBJ whole genome shotgun (WGS) entry which is preliminary data.</text>
</comment>
<dbReference type="EMBL" id="JAIWQS010000223">
    <property type="protein sequence ID" value="KAJ8747194.1"/>
    <property type="molecule type" value="Genomic_DNA"/>
</dbReference>
<proteinExistence type="predicted"/>
<accession>A0AAV8S528</accession>
<dbReference type="PANTHER" id="PTHR32246">
    <property type="entry name" value="INGRESSION PROTEIN FIC1"/>
    <property type="match status" value="1"/>
</dbReference>
<name>A0AAV8S528_9ROSI</name>
<keyword evidence="4" id="KW-1185">Reference proteome</keyword>
<feature type="domain" description="C2" evidence="2">
    <location>
        <begin position="1"/>
        <end position="104"/>
    </location>
</feature>
<dbReference type="SMART" id="SM00239">
    <property type="entry name" value="C2"/>
    <property type="match status" value="1"/>
</dbReference>
<dbReference type="Pfam" id="PF00168">
    <property type="entry name" value="C2"/>
    <property type="match status" value="1"/>
</dbReference>
<dbReference type="SUPFAM" id="SSF49562">
    <property type="entry name" value="C2 domain (Calcium/lipid-binding domain, CaLB)"/>
    <property type="match status" value="1"/>
</dbReference>
<dbReference type="AlphaFoldDB" id="A0AAV8S528"/>
<protein>
    <recommendedName>
        <fullName evidence="2">C2 domain-containing protein</fullName>
    </recommendedName>
</protein>
<evidence type="ECO:0000259" key="2">
    <source>
        <dbReference type="PROSITE" id="PS50004"/>
    </source>
</evidence>
<dbReference type="PROSITE" id="PS50004">
    <property type="entry name" value="C2"/>
    <property type="match status" value="1"/>
</dbReference>
<gene>
    <name evidence="3" type="ORF">K2173_014421</name>
</gene>
<reference evidence="3 4" key="1">
    <citation type="submission" date="2021-09" db="EMBL/GenBank/DDBJ databases">
        <title>Genomic insights and catalytic innovation underlie evolution of tropane alkaloids biosynthesis.</title>
        <authorList>
            <person name="Wang Y.-J."/>
            <person name="Tian T."/>
            <person name="Huang J.-P."/>
            <person name="Huang S.-X."/>
        </authorList>
    </citation>
    <scope>NUCLEOTIDE SEQUENCE [LARGE SCALE GENOMIC DNA]</scope>
    <source>
        <strain evidence="3">KIB-2018</strain>
        <tissue evidence="3">Leaf</tissue>
    </source>
</reference>
<evidence type="ECO:0000313" key="4">
    <source>
        <dbReference type="Proteomes" id="UP001159364"/>
    </source>
</evidence>
<evidence type="ECO:0000256" key="1">
    <source>
        <dbReference type="SAM" id="MobiDB-lite"/>
    </source>
</evidence>
<dbReference type="InterPro" id="IPR044750">
    <property type="entry name" value="C2_SRC2/BAP"/>
</dbReference>
<dbReference type="InterPro" id="IPR000008">
    <property type="entry name" value="C2_dom"/>
</dbReference>
<sequence length="180" mass="19415">MAFFTLEIVIFSAEKLSLDKKPVKRNTFVVVKTDPFNNKSTKADFEGGSSPSWKEKLVMVMPMHARFITLEVLCRVGPVDRVIGTVDVPVSDFLGKYCSAPECYEHILSYRLKNKKGEKNGIVNLSKKVSDQGSSAPVTRNNKSKPSASSSKPAMGVPVGAGRHDGGVVMGIPVCCGAHG</sequence>
<feature type="compositionally biased region" description="Low complexity" evidence="1">
    <location>
        <begin position="144"/>
        <end position="154"/>
    </location>
</feature>
<feature type="region of interest" description="Disordered" evidence="1">
    <location>
        <begin position="125"/>
        <end position="160"/>
    </location>
</feature>
<organism evidence="3 4">
    <name type="scientific">Erythroxylum novogranatense</name>
    <dbReference type="NCBI Taxonomy" id="1862640"/>
    <lineage>
        <taxon>Eukaryota</taxon>
        <taxon>Viridiplantae</taxon>
        <taxon>Streptophyta</taxon>
        <taxon>Embryophyta</taxon>
        <taxon>Tracheophyta</taxon>
        <taxon>Spermatophyta</taxon>
        <taxon>Magnoliopsida</taxon>
        <taxon>eudicotyledons</taxon>
        <taxon>Gunneridae</taxon>
        <taxon>Pentapetalae</taxon>
        <taxon>rosids</taxon>
        <taxon>fabids</taxon>
        <taxon>Malpighiales</taxon>
        <taxon>Erythroxylaceae</taxon>
        <taxon>Erythroxylum</taxon>
    </lineage>
</organism>
<dbReference type="CDD" id="cd04051">
    <property type="entry name" value="C2_SRC2_like"/>
    <property type="match status" value="1"/>
</dbReference>
<dbReference type="GO" id="GO:0006952">
    <property type="term" value="P:defense response"/>
    <property type="evidence" value="ECO:0007669"/>
    <property type="project" value="InterPro"/>
</dbReference>
<dbReference type="PANTHER" id="PTHR32246:SF17">
    <property type="entry name" value="BON1-ASSOCIATED PROTEIN 2"/>
    <property type="match status" value="1"/>
</dbReference>
<dbReference type="Proteomes" id="UP001159364">
    <property type="component" value="Unassembled WGS sequence"/>
</dbReference>
<dbReference type="InterPro" id="IPR035892">
    <property type="entry name" value="C2_domain_sf"/>
</dbReference>
<dbReference type="Gene3D" id="2.60.40.150">
    <property type="entry name" value="C2 domain"/>
    <property type="match status" value="1"/>
</dbReference>